<dbReference type="InterPro" id="IPR039261">
    <property type="entry name" value="FNR_nucleotide-bd"/>
</dbReference>
<dbReference type="GO" id="GO:0051537">
    <property type="term" value="F:2 iron, 2 sulfur cluster binding"/>
    <property type="evidence" value="ECO:0007669"/>
    <property type="project" value="InterPro"/>
</dbReference>
<dbReference type="Proteomes" id="UP000245708">
    <property type="component" value="Unassembled WGS sequence"/>
</dbReference>
<feature type="domain" description="FAD-binding FR-type" evidence="3">
    <location>
        <begin position="104"/>
        <end position="202"/>
    </location>
</feature>
<dbReference type="Gene3D" id="3.40.50.80">
    <property type="entry name" value="Nucleotide-binding domain of ferredoxin-NADP reductase (FNR) module"/>
    <property type="match status" value="1"/>
</dbReference>
<dbReference type="PRINTS" id="PR00410">
    <property type="entry name" value="PHEHYDRXLASE"/>
</dbReference>
<dbReference type="EMBL" id="QGGW01000011">
    <property type="protein sequence ID" value="PWK58027.1"/>
    <property type="molecule type" value="Genomic_DNA"/>
</dbReference>
<dbReference type="InterPro" id="IPR006058">
    <property type="entry name" value="2Fe2S_fd_BS"/>
</dbReference>
<dbReference type="SUPFAM" id="SSF54292">
    <property type="entry name" value="2Fe-2S ferredoxin-like"/>
    <property type="match status" value="1"/>
</dbReference>
<dbReference type="GO" id="GO:0051213">
    <property type="term" value="F:dioxygenase activity"/>
    <property type="evidence" value="ECO:0007669"/>
    <property type="project" value="UniProtKB-KW"/>
</dbReference>
<evidence type="ECO:0000256" key="1">
    <source>
        <dbReference type="ARBA" id="ARBA00034078"/>
    </source>
</evidence>
<name>A0A316GSL5_9RHOB</name>
<dbReference type="PANTHER" id="PTHR47354">
    <property type="entry name" value="NADH OXIDOREDUCTASE HCR"/>
    <property type="match status" value="1"/>
</dbReference>
<dbReference type="InterPro" id="IPR017927">
    <property type="entry name" value="FAD-bd_FR_type"/>
</dbReference>
<dbReference type="PRINTS" id="PR00371">
    <property type="entry name" value="FPNCR"/>
</dbReference>
<evidence type="ECO:0000313" key="5">
    <source>
        <dbReference type="Proteomes" id="UP000245708"/>
    </source>
</evidence>
<keyword evidence="4" id="KW-0223">Dioxygenase</keyword>
<reference evidence="4 5" key="1">
    <citation type="submission" date="2018-05" db="EMBL/GenBank/DDBJ databases">
        <title>Genomic Encyclopedia of Type Strains, Phase IV (KMG-IV): sequencing the most valuable type-strain genomes for metagenomic binning, comparative biology and taxonomic classification.</title>
        <authorList>
            <person name="Goeker M."/>
        </authorList>
    </citation>
    <scope>NUCLEOTIDE SEQUENCE [LARGE SCALE GENOMIC DNA]</scope>
    <source>
        <strain evidence="4 5">DSM 16097</strain>
    </source>
</reference>
<evidence type="ECO:0000259" key="3">
    <source>
        <dbReference type="PROSITE" id="PS51384"/>
    </source>
</evidence>
<proteinExistence type="predicted"/>
<sequence length="344" mass="36650">MTSYTIALNFEDGVTRVIACDDDEKVSDAAFRQKINLPMDCRDGVCGTCKCFAEKGKYALEFYMDESMSDEEAAQGYVLTCQMVPQSDCVIRVPASSAVCKTAPEAVAGEVLGVDRFSDTSFGLRVKLVRPMGFLPGQYVNVTVPGTGAHRSYSFSSAPGSDMATFLIRNLPGGVMSGYLSGGAQPGDAVTLTGPMGAFYLRPVTRPQLWLAGGTGLAPFLSMLEQLAEQCTDQPVTLYYAVTRAADLVELDRVQALAARIGGVEVITILAASDDDHPRKGFVTDHLTVDDLKGGDVDVYLCGPPPMVDAVRAHFTTLGIEPANFFYEKFNPTETGAEAGAAAA</sequence>
<dbReference type="OrthoDB" id="9806195at2"/>
<dbReference type="PROSITE" id="PS00197">
    <property type="entry name" value="2FE2S_FER_1"/>
    <property type="match status" value="1"/>
</dbReference>
<dbReference type="Gene3D" id="2.40.30.10">
    <property type="entry name" value="Translation factors"/>
    <property type="match status" value="1"/>
</dbReference>
<dbReference type="InterPro" id="IPR008333">
    <property type="entry name" value="Cbr1-like_FAD-bd_dom"/>
</dbReference>
<dbReference type="SUPFAM" id="SSF63380">
    <property type="entry name" value="Riboflavin synthase domain-like"/>
    <property type="match status" value="1"/>
</dbReference>
<dbReference type="Gene3D" id="3.10.20.30">
    <property type="match status" value="1"/>
</dbReference>
<dbReference type="NCBIfam" id="NF040810">
    <property type="entry name" value="BenC"/>
    <property type="match status" value="1"/>
</dbReference>
<accession>A0A316GSL5</accession>
<dbReference type="PROSITE" id="PS51384">
    <property type="entry name" value="FAD_FR"/>
    <property type="match status" value="1"/>
</dbReference>
<organism evidence="4 5">
    <name type="scientific">Roseicyclus mahoneyensis</name>
    <dbReference type="NCBI Taxonomy" id="164332"/>
    <lineage>
        <taxon>Bacteria</taxon>
        <taxon>Pseudomonadati</taxon>
        <taxon>Pseudomonadota</taxon>
        <taxon>Alphaproteobacteria</taxon>
        <taxon>Rhodobacterales</taxon>
        <taxon>Roseobacteraceae</taxon>
        <taxon>Roseicyclus</taxon>
    </lineage>
</organism>
<evidence type="ECO:0000313" key="4">
    <source>
        <dbReference type="EMBL" id="PWK58027.1"/>
    </source>
</evidence>
<comment type="cofactor">
    <cofactor evidence="1">
        <name>[2Fe-2S] cluster</name>
        <dbReference type="ChEBI" id="CHEBI:190135"/>
    </cofactor>
</comment>
<dbReference type="InterPro" id="IPR001709">
    <property type="entry name" value="Flavoprot_Pyr_Nucl_cyt_Rdtase"/>
</dbReference>
<keyword evidence="5" id="KW-1185">Reference proteome</keyword>
<dbReference type="InterPro" id="IPR050415">
    <property type="entry name" value="MRET"/>
</dbReference>
<dbReference type="SUPFAM" id="SSF52343">
    <property type="entry name" value="Ferredoxin reductase-like, C-terminal NADP-linked domain"/>
    <property type="match status" value="1"/>
</dbReference>
<comment type="caution">
    <text evidence="4">The sequence shown here is derived from an EMBL/GenBank/DDBJ whole genome shotgun (WGS) entry which is preliminary data.</text>
</comment>
<keyword evidence="4" id="KW-0560">Oxidoreductase</keyword>
<gene>
    <name evidence="4" type="ORF">C7455_11178</name>
</gene>
<feature type="domain" description="2Fe-2S ferredoxin-type" evidence="2">
    <location>
        <begin position="4"/>
        <end position="97"/>
    </location>
</feature>
<dbReference type="CDD" id="cd00207">
    <property type="entry name" value="fer2"/>
    <property type="match status" value="1"/>
</dbReference>
<protein>
    <submittedName>
        <fullName evidence="4">Benzoate/toluate 1,2-dioxygenase reductase subunit</fullName>
    </submittedName>
</protein>
<dbReference type="InterPro" id="IPR001041">
    <property type="entry name" value="2Fe-2S_ferredoxin-type"/>
</dbReference>
<dbReference type="Pfam" id="PF00175">
    <property type="entry name" value="NAD_binding_1"/>
    <property type="match status" value="1"/>
</dbReference>
<dbReference type="Pfam" id="PF00111">
    <property type="entry name" value="Fer2"/>
    <property type="match status" value="1"/>
</dbReference>
<dbReference type="RefSeq" id="WP_109670441.1">
    <property type="nucleotide sequence ID" value="NZ_QGGW01000011.1"/>
</dbReference>
<dbReference type="InterPro" id="IPR001433">
    <property type="entry name" value="OxRdtase_FAD/NAD-bd"/>
</dbReference>
<dbReference type="Pfam" id="PF00970">
    <property type="entry name" value="FAD_binding_6"/>
    <property type="match status" value="1"/>
</dbReference>
<dbReference type="InterPro" id="IPR012675">
    <property type="entry name" value="Beta-grasp_dom_sf"/>
</dbReference>
<dbReference type="InterPro" id="IPR047683">
    <property type="entry name" value="BenC-like_FAD_NAD-bd"/>
</dbReference>
<dbReference type="AlphaFoldDB" id="A0A316GSL5"/>
<dbReference type="PROSITE" id="PS51085">
    <property type="entry name" value="2FE2S_FER_2"/>
    <property type="match status" value="1"/>
</dbReference>
<dbReference type="PANTHER" id="PTHR47354:SF5">
    <property type="entry name" value="PROTEIN RFBI"/>
    <property type="match status" value="1"/>
</dbReference>
<evidence type="ECO:0000259" key="2">
    <source>
        <dbReference type="PROSITE" id="PS51085"/>
    </source>
</evidence>
<dbReference type="InterPro" id="IPR017938">
    <property type="entry name" value="Riboflavin_synthase-like_b-brl"/>
</dbReference>
<dbReference type="InterPro" id="IPR036010">
    <property type="entry name" value="2Fe-2S_ferredoxin-like_sf"/>
</dbReference>
<dbReference type="CDD" id="cd06209">
    <property type="entry name" value="BenDO_FAD_NAD"/>
    <property type="match status" value="1"/>
</dbReference>